<feature type="transmembrane region" description="Helical" evidence="1">
    <location>
        <begin position="94"/>
        <end position="117"/>
    </location>
</feature>
<keyword evidence="3" id="KW-1185">Reference proteome</keyword>
<keyword evidence="2" id="KW-0167">Capsid protein</keyword>
<dbReference type="PATRIC" id="fig|1408103.3.peg.4002"/>
<feature type="transmembrane region" description="Helical" evidence="1">
    <location>
        <begin position="68"/>
        <end position="87"/>
    </location>
</feature>
<dbReference type="Proteomes" id="UP000034166">
    <property type="component" value="Unassembled WGS sequence"/>
</dbReference>
<sequence>MTLTTQFITMLAMIGMGSLFGVSLDTYNRFLQRQRRKTWIVFINDVLFWVYQGLSIFYVLFSVNQGELRFYIFLALLCGFAAYQSLVRRLYLKLLEWLISVAVSTYRIMVGIVRTLILRPLRFLGLSILSLLLLAGKGLLLLGKTAWTFSLWILRVAWKPFQLLFTLFWKLLPKKIKKSVERLYNEMAGFIHRLKKYTYKVINKVKNIKK</sequence>
<gene>
    <name evidence="2" type="ORF">WQ57_18070</name>
</gene>
<name>A0A0M2SR67_9BACI</name>
<evidence type="ECO:0000313" key="3">
    <source>
        <dbReference type="Proteomes" id="UP000034166"/>
    </source>
</evidence>
<organism evidence="2 3">
    <name type="scientific">Mesobacillus campisalis</name>
    <dbReference type="NCBI Taxonomy" id="1408103"/>
    <lineage>
        <taxon>Bacteria</taxon>
        <taxon>Bacillati</taxon>
        <taxon>Bacillota</taxon>
        <taxon>Bacilli</taxon>
        <taxon>Bacillales</taxon>
        <taxon>Bacillaceae</taxon>
        <taxon>Mesobacillus</taxon>
    </lineage>
</organism>
<keyword evidence="1" id="KW-0812">Transmembrane</keyword>
<keyword evidence="2" id="KW-0946">Virion</keyword>
<dbReference type="RefSeq" id="WP_046525167.1">
    <property type="nucleotide sequence ID" value="NZ_LAYY01000025.1"/>
</dbReference>
<feature type="transmembrane region" description="Helical" evidence="1">
    <location>
        <begin position="6"/>
        <end position="27"/>
    </location>
</feature>
<protein>
    <submittedName>
        <fullName evidence="2">Spore coat protein</fullName>
    </submittedName>
</protein>
<evidence type="ECO:0000256" key="1">
    <source>
        <dbReference type="SAM" id="Phobius"/>
    </source>
</evidence>
<keyword evidence="1" id="KW-1133">Transmembrane helix</keyword>
<comment type="caution">
    <text evidence="2">The sequence shown here is derived from an EMBL/GenBank/DDBJ whole genome shotgun (WGS) entry which is preliminary data.</text>
</comment>
<dbReference type="InterPro" id="IPR019074">
    <property type="entry name" value="YabQ"/>
</dbReference>
<reference evidence="2 3" key="1">
    <citation type="submission" date="2015-04" db="EMBL/GenBank/DDBJ databases">
        <title>Taxonomic description and genome sequence of Bacillus campisalis sp. nov., a novel member of the genus Bacillus isolated from solar saltern.</title>
        <authorList>
            <person name="Mathan Kumar R."/>
            <person name="Kaur G."/>
            <person name="Kumar A."/>
            <person name="Singh N.K."/>
            <person name="Kaur N."/>
            <person name="Kumar N."/>
            <person name="Mayilraj S."/>
        </authorList>
    </citation>
    <scope>NUCLEOTIDE SEQUENCE [LARGE SCALE GENOMIC DNA]</scope>
    <source>
        <strain evidence="2 3">SA2-6</strain>
    </source>
</reference>
<dbReference type="OrthoDB" id="1653819at2"/>
<evidence type="ECO:0000313" key="2">
    <source>
        <dbReference type="EMBL" id="KKK36658.1"/>
    </source>
</evidence>
<dbReference type="AlphaFoldDB" id="A0A0M2SR67"/>
<keyword evidence="1" id="KW-0472">Membrane</keyword>
<feature type="transmembrane region" description="Helical" evidence="1">
    <location>
        <begin position="123"/>
        <end position="142"/>
    </location>
</feature>
<feature type="transmembrane region" description="Helical" evidence="1">
    <location>
        <begin position="149"/>
        <end position="169"/>
    </location>
</feature>
<dbReference type="Pfam" id="PF09578">
    <property type="entry name" value="Spore_YabQ"/>
    <property type="match status" value="1"/>
</dbReference>
<feature type="transmembrane region" description="Helical" evidence="1">
    <location>
        <begin position="39"/>
        <end position="62"/>
    </location>
</feature>
<dbReference type="EMBL" id="LAYY01000025">
    <property type="protein sequence ID" value="KKK36658.1"/>
    <property type="molecule type" value="Genomic_DNA"/>
</dbReference>
<dbReference type="NCBIfam" id="TIGR02893">
    <property type="entry name" value="spore_yabQ"/>
    <property type="match status" value="1"/>
</dbReference>
<accession>A0A0M2SR67</accession>
<proteinExistence type="predicted"/>